<comment type="caution">
    <text evidence="2">The sequence shown here is derived from an EMBL/GenBank/DDBJ whole genome shotgun (WGS) entry which is preliminary data.</text>
</comment>
<gene>
    <name evidence="2" type="ORF">LCGC14_1591460</name>
</gene>
<dbReference type="AlphaFoldDB" id="A0A0F9IE92"/>
<feature type="region of interest" description="Disordered" evidence="1">
    <location>
        <begin position="1"/>
        <end position="22"/>
    </location>
</feature>
<evidence type="ECO:0000256" key="1">
    <source>
        <dbReference type="SAM" id="MobiDB-lite"/>
    </source>
</evidence>
<accession>A0A0F9IE92</accession>
<sequence>MGGSSSRRTGSETITQPVSQTFNLSPEQRQLLGQEVQLRQSFLGRFQEPTFGLIGQAIGGIPQGGFAVPQGLPTGQVAQQAVAGQFAPTQFTTAQRQATIGAAQAASQPAIDAITRTVRETQAGRGLLDSSQTGIELGRALAPQSAQLASIGGQAGAREFDVAREQLFQRAGLEEQLRLQQQQQQQLQFQNALQLLGIPLGVLGGGPGTLGATAGLTGATQGGGSQRTQTSGRQPGQGLFK</sequence>
<feature type="compositionally biased region" description="Polar residues" evidence="1">
    <location>
        <begin position="12"/>
        <end position="22"/>
    </location>
</feature>
<name>A0A0F9IE92_9ZZZZ</name>
<feature type="region of interest" description="Disordered" evidence="1">
    <location>
        <begin position="213"/>
        <end position="241"/>
    </location>
</feature>
<evidence type="ECO:0000313" key="2">
    <source>
        <dbReference type="EMBL" id="KKM25787.1"/>
    </source>
</evidence>
<protein>
    <submittedName>
        <fullName evidence="2">Uncharacterized protein</fullName>
    </submittedName>
</protein>
<reference evidence="2" key="1">
    <citation type="journal article" date="2015" name="Nature">
        <title>Complex archaea that bridge the gap between prokaryotes and eukaryotes.</title>
        <authorList>
            <person name="Spang A."/>
            <person name="Saw J.H."/>
            <person name="Jorgensen S.L."/>
            <person name="Zaremba-Niedzwiedzka K."/>
            <person name="Martijn J."/>
            <person name="Lind A.E."/>
            <person name="van Eijk R."/>
            <person name="Schleper C."/>
            <person name="Guy L."/>
            <person name="Ettema T.J."/>
        </authorList>
    </citation>
    <scope>NUCLEOTIDE SEQUENCE</scope>
</reference>
<proteinExistence type="predicted"/>
<dbReference type="EMBL" id="LAZR01012641">
    <property type="protein sequence ID" value="KKM25787.1"/>
    <property type="molecule type" value="Genomic_DNA"/>
</dbReference>
<organism evidence="2">
    <name type="scientific">marine sediment metagenome</name>
    <dbReference type="NCBI Taxonomy" id="412755"/>
    <lineage>
        <taxon>unclassified sequences</taxon>
        <taxon>metagenomes</taxon>
        <taxon>ecological metagenomes</taxon>
    </lineage>
</organism>